<feature type="transmembrane region" description="Helical" evidence="11">
    <location>
        <begin position="77"/>
        <end position="95"/>
    </location>
</feature>
<dbReference type="SUPFAM" id="SSF103506">
    <property type="entry name" value="Mitochondrial carrier"/>
    <property type="match status" value="1"/>
</dbReference>
<evidence type="ECO:0000256" key="3">
    <source>
        <dbReference type="ARBA" id="ARBA00022448"/>
    </source>
</evidence>
<dbReference type="GO" id="GO:0031966">
    <property type="term" value="C:mitochondrial membrane"/>
    <property type="evidence" value="ECO:0007669"/>
    <property type="project" value="UniProtKB-SubCell"/>
</dbReference>
<dbReference type="EMBL" id="DF142922">
    <property type="protein sequence ID" value="GAA28683.2"/>
    <property type="molecule type" value="Genomic_DNA"/>
</dbReference>
<evidence type="ECO:0000256" key="8">
    <source>
        <dbReference type="ARBA" id="ARBA00023136"/>
    </source>
</evidence>
<evidence type="ECO:0000256" key="9">
    <source>
        <dbReference type="PROSITE-ProRule" id="PRU00282"/>
    </source>
</evidence>
<feature type="repeat" description="Solcar" evidence="9">
    <location>
        <begin position="209"/>
        <end position="295"/>
    </location>
</feature>
<dbReference type="PANTHER" id="PTHR45624">
    <property type="entry name" value="MITOCHONDRIAL BASIC AMINO ACIDS TRANSPORTER-RELATED"/>
    <property type="match status" value="1"/>
</dbReference>
<dbReference type="GO" id="GO:0006839">
    <property type="term" value="P:mitochondrial transport"/>
    <property type="evidence" value="ECO:0007669"/>
    <property type="project" value="TreeGrafter"/>
</dbReference>
<comment type="similarity">
    <text evidence="2 10">Belongs to the mitochondrial carrier (TC 2.A.29) family.</text>
</comment>
<name>H2KPN4_CLOSI</name>
<evidence type="ECO:0000256" key="4">
    <source>
        <dbReference type="ARBA" id="ARBA00022692"/>
    </source>
</evidence>
<evidence type="ECO:0000256" key="10">
    <source>
        <dbReference type="RuleBase" id="RU000488"/>
    </source>
</evidence>
<proteinExistence type="inferred from homology"/>
<keyword evidence="5" id="KW-0677">Repeat</keyword>
<evidence type="ECO:0000256" key="7">
    <source>
        <dbReference type="ARBA" id="ARBA00023128"/>
    </source>
</evidence>
<accession>H2KPN4</accession>
<keyword evidence="8 9" id="KW-0472">Membrane</keyword>
<keyword evidence="7" id="KW-0496">Mitochondrion</keyword>
<keyword evidence="4 9" id="KW-0812">Transmembrane</keyword>
<keyword evidence="3 10" id="KW-0813">Transport</keyword>
<evidence type="ECO:0000313" key="12">
    <source>
        <dbReference type="EMBL" id="GAA28683.2"/>
    </source>
</evidence>
<dbReference type="InterPro" id="IPR050567">
    <property type="entry name" value="Mitochondrial_Carrier"/>
</dbReference>
<protein>
    <submittedName>
        <fullName evidence="12">Mitochondrial carnitine/acylcarnitine carrier protein</fullName>
    </submittedName>
</protein>
<organism evidence="12 13">
    <name type="scientific">Clonorchis sinensis</name>
    <name type="common">Chinese liver fluke</name>
    <dbReference type="NCBI Taxonomy" id="79923"/>
    <lineage>
        <taxon>Eukaryota</taxon>
        <taxon>Metazoa</taxon>
        <taxon>Spiralia</taxon>
        <taxon>Lophotrochozoa</taxon>
        <taxon>Platyhelminthes</taxon>
        <taxon>Trematoda</taxon>
        <taxon>Digenea</taxon>
        <taxon>Opisthorchiida</taxon>
        <taxon>Opisthorchiata</taxon>
        <taxon>Opisthorchiidae</taxon>
        <taxon>Clonorchis</taxon>
    </lineage>
</organism>
<dbReference type="Proteomes" id="UP000008909">
    <property type="component" value="Unassembled WGS sequence"/>
</dbReference>
<dbReference type="PANTHER" id="PTHR45624:SF4">
    <property type="entry name" value="CONGESTED-LIKE TRACHEA PROTEIN-RELATED"/>
    <property type="match status" value="1"/>
</dbReference>
<dbReference type="PROSITE" id="PS50920">
    <property type="entry name" value="SOLCAR"/>
    <property type="match status" value="3"/>
</dbReference>
<keyword evidence="6 11" id="KW-1133">Transmembrane helix</keyword>
<reference evidence="12" key="1">
    <citation type="journal article" date="2011" name="Genome Biol.">
        <title>The draft genome of the carcinogenic human liver fluke Clonorchis sinensis.</title>
        <authorList>
            <person name="Wang X."/>
            <person name="Chen W."/>
            <person name="Huang Y."/>
            <person name="Sun J."/>
            <person name="Men J."/>
            <person name="Liu H."/>
            <person name="Luo F."/>
            <person name="Guo L."/>
            <person name="Lv X."/>
            <person name="Deng C."/>
            <person name="Zhou C."/>
            <person name="Fan Y."/>
            <person name="Li X."/>
            <person name="Huang L."/>
            <person name="Hu Y."/>
            <person name="Liang C."/>
            <person name="Hu X."/>
            <person name="Xu J."/>
            <person name="Yu X."/>
        </authorList>
    </citation>
    <scope>NUCLEOTIDE SEQUENCE [LARGE SCALE GENOMIC DNA]</scope>
    <source>
        <strain evidence="12">Henan</strain>
    </source>
</reference>
<evidence type="ECO:0000256" key="1">
    <source>
        <dbReference type="ARBA" id="ARBA00004225"/>
    </source>
</evidence>
<evidence type="ECO:0000256" key="6">
    <source>
        <dbReference type="ARBA" id="ARBA00022989"/>
    </source>
</evidence>
<dbReference type="GO" id="GO:0015227">
    <property type="term" value="F:O-acyl-L-carnitine transmembrane transporter activity"/>
    <property type="evidence" value="ECO:0007669"/>
    <property type="project" value="TreeGrafter"/>
</dbReference>
<feature type="repeat" description="Solcar" evidence="9">
    <location>
        <begin position="10"/>
        <end position="101"/>
    </location>
</feature>
<sequence length="315" mass="34629">MTKKTQAHVVSPFKSFVAGGFGGVCCVATGHPLDTIKVRLQTMPHVGPGETPMYHGLIDCARKTIAADGFLGLYKGMGAPIVGVAPIFAICFFGYNWGKKLFAEDPMHLRKHEILLAGMYSGIFTTVIMTPGERIKCLLQVQSASHGPQKYKGPIDVVRQLYREGGLRSLYRGTAATLLRDVPASGAYFLSYEWIKDVLRKTGETGDELSVGKTLFAGGMAGIFNWLVAIPPDVLKSRYQSAPEGRYPNGIRSVFSELIAKEGFFALYRGVTPVLLRAFPANARKSKHITVPSNDNRIGNQYLNKMKITKRRLQI</sequence>
<keyword evidence="13" id="KW-1185">Reference proteome</keyword>
<reference key="2">
    <citation type="submission" date="2011-10" db="EMBL/GenBank/DDBJ databases">
        <title>The genome and transcriptome sequence of Clonorchis sinensis provide insights into the carcinogenic liver fluke.</title>
        <authorList>
            <person name="Wang X."/>
            <person name="Huang Y."/>
            <person name="Chen W."/>
            <person name="Liu H."/>
            <person name="Guo L."/>
            <person name="Chen Y."/>
            <person name="Luo F."/>
            <person name="Zhou W."/>
            <person name="Sun J."/>
            <person name="Mao Q."/>
            <person name="Liang P."/>
            <person name="Zhou C."/>
            <person name="Tian Y."/>
            <person name="Men J."/>
            <person name="Lv X."/>
            <person name="Huang L."/>
            <person name="Zhou J."/>
            <person name="Hu Y."/>
            <person name="Li R."/>
            <person name="Zhang F."/>
            <person name="Lei H."/>
            <person name="Li X."/>
            <person name="Hu X."/>
            <person name="Liang C."/>
            <person name="Xu J."/>
            <person name="Wu Z."/>
            <person name="Yu X."/>
        </authorList>
    </citation>
    <scope>NUCLEOTIDE SEQUENCE</scope>
    <source>
        <strain>Henan</strain>
    </source>
</reference>
<evidence type="ECO:0000256" key="5">
    <source>
        <dbReference type="ARBA" id="ARBA00022737"/>
    </source>
</evidence>
<dbReference type="Pfam" id="PF00153">
    <property type="entry name" value="Mito_carr"/>
    <property type="match status" value="3"/>
</dbReference>
<feature type="repeat" description="Solcar" evidence="9">
    <location>
        <begin position="109"/>
        <end position="198"/>
    </location>
</feature>
<evidence type="ECO:0000313" key="13">
    <source>
        <dbReference type="Proteomes" id="UP000008909"/>
    </source>
</evidence>
<dbReference type="GO" id="GO:1902603">
    <property type="term" value="P:carnitine transmembrane transport"/>
    <property type="evidence" value="ECO:0007669"/>
    <property type="project" value="TreeGrafter"/>
</dbReference>
<comment type="subcellular location">
    <subcellularLocation>
        <location evidence="1">Mitochondrion membrane</location>
        <topology evidence="1">Multi-pass membrane protein</topology>
    </subcellularLocation>
</comment>
<gene>
    <name evidence="12" type="ORF">CLF_102329</name>
</gene>
<dbReference type="Gene3D" id="1.50.40.10">
    <property type="entry name" value="Mitochondrial carrier domain"/>
    <property type="match status" value="2"/>
</dbReference>
<evidence type="ECO:0000256" key="11">
    <source>
        <dbReference type="SAM" id="Phobius"/>
    </source>
</evidence>
<dbReference type="AlphaFoldDB" id="H2KPN4"/>
<evidence type="ECO:0000256" key="2">
    <source>
        <dbReference type="ARBA" id="ARBA00006375"/>
    </source>
</evidence>
<dbReference type="InterPro" id="IPR018108">
    <property type="entry name" value="MCP_transmembrane"/>
</dbReference>
<dbReference type="InterPro" id="IPR023395">
    <property type="entry name" value="MCP_dom_sf"/>
</dbReference>